<dbReference type="InterPro" id="IPR036770">
    <property type="entry name" value="Ankyrin_rpt-contain_sf"/>
</dbReference>
<gene>
    <name evidence="5" type="ORF">M0812_26779</name>
</gene>
<evidence type="ECO:0000256" key="2">
    <source>
        <dbReference type="ARBA" id="ARBA00023043"/>
    </source>
</evidence>
<evidence type="ECO:0000313" key="6">
    <source>
        <dbReference type="Proteomes" id="UP001146793"/>
    </source>
</evidence>
<dbReference type="PROSITE" id="PS50297">
    <property type="entry name" value="ANK_REP_REGION"/>
    <property type="match status" value="2"/>
</dbReference>
<dbReference type="Pfam" id="PF12796">
    <property type="entry name" value="Ank_2"/>
    <property type="match status" value="1"/>
</dbReference>
<feature type="repeat" description="ANK" evidence="3">
    <location>
        <begin position="31"/>
        <end position="64"/>
    </location>
</feature>
<evidence type="ECO:0000313" key="5">
    <source>
        <dbReference type="EMBL" id="KAJ3427199.1"/>
    </source>
</evidence>
<organism evidence="5 6">
    <name type="scientific">Anaeramoeba flamelloides</name>
    <dbReference type="NCBI Taxonomy" id="1746091"/>
    <lineage>
        <taxon>Eukaryota</taxon>
        <taxon>Metamonada</taxon>
        <taxon>Anaeramoebidae</taxon>
        <taxon>Anaeramoeba</taxon>
    </lineage>
</organism>
<dbReference type="SUPFAM" id="SSF48403">
    <property type="entry name" value="Ankyrin repeat"/>
    <property type="match status" value="1"/>
</dbReference>
<dbReference type="PANTHER" id="PTHR24171">
    <property type="entry name" value="ANKYRIN REPEAT DOMAIN-CONTAINING PROTEIN 39-RELATED"/>
    <property type="match status" value="1"/>
</dbReference>
<proteinExistence type="predicted"/>
<feature type="repeat" description="ANK" evidence="3">
    <location>
        <begin position="65"/>
        <end position="99"/>
    </location>
</feature>
<evidence type="ECO:0000256" key="1">
    <source>
        <dbReference type="ARBA" id="ARBA00022737"/>
    </source>
</evidence>
<keyword evidence="5" id="KW-0649">Protein kinase inhibitor</keyword>
<dbReference type="Gene3D" id="3.30.710.10">
    <property type="entry name" value="Potassium Channel Kv1.1, Chain A"/>
    <property type="match status" value="2"/>
</dbReference>
<dbReference type="PROSITE" id="PS50097">
    <property type="entry name" value="BTB"/>
    <property type="match status" value="1"/>
</dbReference>
<dbReference type="InterPro" id="IPR011333">
    <property type="entry name" value="SKP1/BTB/POZ_sf"/>
</dbReference>
<dbReference type="Proteomes" id="UP001146793">
    <property type="component" value="Unassembled WGS sequence"/>
</dbReference>
<dbReference type="PROSITE" id="PS50088">
    <property type="entry name" value="ANK_REPEAT"/>
    <property type="match status" value="2"/>
</dbReference>
<dbReference type="PRINTS" id="PR01415">
    <property type="entry name" value="ANKYRIN"/>
</dbReference>
<protein>
    <submittedName>
        <fullName evidence="5">Cyclin-dependent kinase inhibitor 2c-related</fullName>
    </submittedName>
</protein>
<dbReference type="Gene3D" id="1.25.40.20">
    <property type="entry name" value="Ankyrin repeat-containing domain"/>
    <property type="match status" value="2"/>
</dbReference>
<dbReference type="GO" id="GO:0004860">
    <property type="term" value="F:protein kinase inhibitor activity"/>
    <property type="evidence" value="ECO:0007669"/>
    <property type="project" value="UniProtKB-KW"/>
</dbReference>
<dbReference type="SMART" id="SM00248">
    <property type="entry name" value="ANK"/>
    <property type="match status" value="4"/>
</dbReference>
<reference evidence="5" key="1">
    <citation type="submission" date="2022-08" db="EMBL/GenBank/DDBJ databases">
        <title>Novel sulphate-reducing endosymbionts in the free-living metamonad Anaeramoeba.</title>
        <authorList>
            <person name="Jerlstrom-Hultqvist J."/>
            <person name="Cepicka I."/>
            <person name="Gallot-Lavallee L."/>
            <person name="Salas-Leiva D."/>
            <person name="Curtis B.A."/>
            <person name="Zahonova K."/>
            <person name="Pipaliya S."/>
            <person name="Dacks J."/>
            <person name="Roger A.J."/>
        </authorList>
    </citation>
    <scope>NUCLEOTIDE SEQUENCE</scope>
    <source>
        <strain evidence="5">Busselton2</strain>
    </source>
</reference>
<dbReference type="Pfam" id="PF00651">
    <property type="entry name" value="BTB"/>
    <property type="match status" value="1"/>
</dbReference>
<comment type="caution">
    <text evidence="5">The sequence shown here is derived from an EMBL/GenBank/DDBJ whole genome shotgun (WGS) entry which is preliminary data.</text>
</comment>
<accession>A0AAV7YCI1</accession>
<dbReference type="EMBL" id="JANTQA010000063">
    <property type="protein sequence ID" value="KAJ3427199.1"/>
    <property type="molecule type" value="Genomic_DNA"/>
</dbReference>
<sequence length="417" mass="48507">MDFFAIVKKKDIQAIKKAIEEGADLKQVDERDRTVLHIACTFRYPSNIIKFLIEQGCDIDAQQYMGYTPLHLACYGNKPDSKAIKTILSFGPNLNLVNRFLNTPLHILCQFSPTYKGVSALLRAGVQVNKKNTNGQTCLHKLLIPLSKQKRVKITDEWIKICELLVDHGADVFSKDNRGITPIEMIQDEEFAKILTSETDLLASFRHFREDKDFVDFEIKNTKVHLSWFQLRIGKPINKNVLQILENVEEDHLNQFLDWVYTGSVQCREVLKIANQIEIPEFEKKCGKKGLLYSLNDWYLDNDSKDFTIIIKKTPIRVHKLILIIRSGLFRGMFLAINENDNQIHEQFGFSESLFESFVHWLYYDQIDLKKKKKKEIKLLNDSIDYYQLSPNNSLTKYLENSSKKKSLNQDNKCIIF</sequence>
<keyword evidence="1" id="KW-0677">Repeat</keyword>
<evidence type="ECO:0000256" key="3">
    <source>
        <dbReference type="PROSITE-ProRule" id="PRU00023"/>
    </source>
</evidence>
<feature type="domain" description="BTB" evidence="4">
    <location>
        <begin position="305"/>
        <end position="371"/>
    </location>
</feature>
<dbReference type="InterPro" id="IPR002110">
    <property type="entry name" value="Ankyrin_rpt"/>
</dbReference>
<name>A0AAV7YCI1_9EUKA</name>
<dbReference type="AlphaFoldDB" id="A0AAV7YCI1"/>
<keyword evidence="2 3" id="KW-0040">ANK repeat</keyword>
<dbReference type="SUPFAM" id="SSF54695">
    <property type="entry name" value="POZ domain"/>
    <property type="match status" value="1"/>
</dbReference>
<dbReference type="SMART" id="SM00225">
    <property type="entry name" value="BTB"/>
    <property type="match status" value="1"/>
</dbReference>
<evidence type="ECO:0000259" key="4">
    <source>
        <dbReference type="PROSITE" id="PS50097"/>
    </source>
</evidence>
<dbReference type="InterPro" id="IPR000210">
    <property type="entry name" value="BTB/POZ_dom"/>
</dbReference>